<dbReference type="EMBL" id="CABFNS010000798">
    <property type="protein sequence ID" value="VUC29067.1"/>
    <property type="molecule type" value="Genomic_DNA"/>
</dbReference>
<proteinExistence type="predicted"/>
<accession>A0ABY6UEA0</accession>
<gene>
    <name evidence="1" type="ORF">CLO192961_LOCUS252119</name>
</gene>
<protein>
    <recommendedName>
        <fullName evidence="3">F-box domain-containing protein</fullName>
    </recommendedName>
</protein>
<evidence type="ECO:0008006" key="3">
    <source>
        <dbReference type="Google" id="ProtNLM"/>
    </source>
</evidence>
<comment type="caution">
    <text evidence="1">The sequence shown here is derived from an EMBL/GenBank/DDBJ whole genome shotgun (WGS) entry which is preliminary data.</text>
</comment>
<evidence type="ECO:0000313" key="1">
    <source>
        <dbReference type="EMBL" id="VUC29067.1"/>
    </source>
</evidence>
<reference evidence="1 2" key="1">
    <citation type="submission" date="2019-06" db="EMBL/GenBank/DDBJ databases">
        <authorList>
            <person name="Broberg M."/>
        </authorList>
    </citation>
    <scope>NUCLEOTIDE SEQUENCE [LARGE SCALE GENOMIC DNA]</scope>
</reference>
<name>A0ABY6UEA0_BIOOC</name>
<evidence type="ECO:0000313" key="2">
    <source>
        <dbReference type="Proteomes" id="UP000766486"/>
    </source>
</evidence>
<organism evidence="1 2">
    <name type="scientific">Bionectria ochroleuca</name>
    <name type="common">Gliocladium roseum</name>
    <dbReference type="NCBI Taxonomy" id="29856"/>
    <lineage>
        <taxon>Eukaryota</taxon>
        <taxon>Fungi</taxon>
        <taxon>Dikarya</taxon>
        <taxon>Ascomycota</taxon>
        <taxon>Pezizomycotina</taxon>
        <taxon>Sordariomycetes</taxon>
        <taxon>Hypocreomycetidae</taxon>
        <taxon>Hypocreales</taxon>
        <taxon>Bionectriaceae</taxon>
        <taxon>Clonostachys</taxon>
    </lineage>
</organism>
<dbReference type="Proteomes" id="UP000766486">
    <property type="component" value="Unassembled WGS sequence"/>
</dbReference>
<sequence length="610" mass="69333">MAGEGQGLLAKLPTELILDIYDELEPSSHFALATMCKPIYARSKPILEIHRNAHRDNRVISDCSLELLVRVYRSAQASVGPKAIEAWHVRKFEIWGSRETWDEWKSWEIDADGSISLAAHEDPLPSPFSPQEVADHIKERKLMFHPTHDHELIASAFEDGEDGYFKAMIICMLPRLNDLVFVSRHVPDEMLTLSWLTQMIEWSLHGPVSRFPWPPGFKSLRKVSVGVSISDRTENEAMSASLSLCTLLRLPFIEEIYYRNLSSGDPLESDGGWLLPLETSNVKTLVLDRIREDNPNLRGALVHTSIGLDTMIIRAKSGEPLDFVNFFSEELNSSASQRSLRQFLLYQPDYMFGDRCRNYEPSDLSSLRNIRMIQLCVEDILLDCFCSLNDISRDDAGMDDYFTEELFDGGSDESVLPDTPPLSDMPEMDWETTDDNSADGAIKHDDVVNHITKCLPPTLEVLLLWGLEDEAWYSRGNYEVNEALDDAMVALINSRSFPNLRAIYLEQVEKQTPIPRTKISFQKTMAAAKERGVYVRTLSNQHEPIPELGFPKIPDKYDLETGPFPARDPTWIFDPFTGSWTAPGCGGCGSCETCLRYYTKEAWEEFRQQL</sequence>
<keyword evidence="2" id="KW-1185">Reference proteome</keyword>